<dbReference type="CDD" id="cd06225">
    <property type="entry name" value="HAMP"/>
    <property type="match status" value="1"/>
</dbReference>
<dbReference type="RefSeq" id="WP_315649518.1">
    <property type="nucleotide sequence ID" value="NZ_JAVXZY010000002.1"/>
</dbReference>
<feature type="domain" description="Methyl-accepting transducer" evidence="3">
    <location>
        <begin position="271"/>
        <end position="500"/>
    </location>
</feature>
<keyword evidence="2" id="KW-0807">Transducer</keyword>
<dbReference type="InterPro" id="IPR035965">
    <property type="entry name" value="PAS-like_dom_sf"/>
</dbReference>
<dbReference type="Gene3D" id="3.30.450.20">
    <property type="entry name" value="PAS domain"/>
    <property type="match status" value="1"/>
</dbReference>
<organism evidence="6 7">
    <name type="scientific">Roseateles aquae</name>
    <dbReference type="NCBI Taxonomy" id="3077235"/>
    <lineage>
        <taxon>Bacteria</taxon>
        <taxon>Pseudomonadati</taxon>
        <taxon>Pseudomonadota</taxon>
        <taxon>Betaproteobacteria</taxon>
        <taxon>Burkholderiales</taxon>
        <taxon>Sphaerotilaceae</taxon>
        <taxon>Roseateles</taxon>
    </lineage>
</organism>
<dbReference type="Pfam" id="PF00672">
    <property type="entry name" value="HAMP"/>
    <property type="match status" value="1"/>
</dbReference>
<feature type="domain" description="PAS" evidence="4">
    <location>
        <begin position="25"/>
        <end position="60"/>
    </location>
</feature>
<evidence type="ECO:0000256" key="1">
    <source>
        <dbReference type="ARBA" id="ARBA00029447"/>
    </source>
</evidence>
<sequence>MRDNGPVSGRRYDFPDGKTLVSTTDLKGRIVYCNTAFVEVSGYERQELLGQPHNLIRHPDMPEEAFRDMWATIAAGLPWSGVVVNRRKDGGHYWVRANVTPLMEGSRPVGYMSVRNKPDEREVAAASALYQRIREQELAGRPLALQLHRGQLMQRGWRGRVQRQLQTLRSHAMAALPILSTVLAFGLGAWLGEGWLGNALAVAVALVSYALTQRVVMQPVRSMVDFANRMAAGDLTQQISIRRQDSIGHLAQALNQLNVNLQSIVGDARSEVSQIDEAISEIANGNSDMSTRTEAQASSLQQTAASMEQLTGTVRNNAHGAQTAAELAELASRDTAHSTQAVREMGETMHSIREASRRIAEITQVIDAISFQTNILALNAAVEAARAGDAGRGFAVVASEVRALAQRTTAAAKEIRGLIDNSERTIEIGVKQSSQVSDIISGTANNVARVSQLIAQISQASDEQLGGLSQINAAVTQLDGLTQQNAAMVEELAASASSLHQRARMLDDSVQVFRLDKQEDKRLPDAVQLRAAAKLTA</sequence>
<dbReference type="PANTHER" id="PTHR43531:SF7">
    <property type="entry name" value="AEROTAXIS RECEPTOR"/>
    <property type="match status" value="1"/>
</dbReference>
<dbReference type="NCBIfam" id="TIGR00229">
    <property type="entry name" value="sensory_box"/>
    <property type="match status" value="1"/>
</dbReference>
<name>A0ABU3P944_9BURK</name>
<evidence type="ECO:0000256" key="2">
    <source>
        <dbReference type="PROSITE-ProRule" id="PRU00284"/>
    </source>
</evidence>
<protein>
    <submittedName>
        <fullName evidence="6">Methyl-accepting chemotaxis protein</fullName>
    </submittedName>
</protein>
<dbReference type="InterPro" id="IPR004089">
    <property type="entry name" value="MCPsignal_dom"/>
</dbReference>
<dbReference type="PROSITE" id="PS50112">
    <property type="entry name" value="PAS"/>
    <property type="match status" value="1"/>
</dbReference>
<proteinExistence type="inferred from homology"/>
<dbReference type="CDD" id="cd00130">
    <property type="entry name" value="PAS"/>
    <property type="match status" value="1"/>
</dbReference>
<comment type="caution">
    <text evidence="6">The sequence shown here is derived from an EMBL/GenBank/DDBJ whole genome shotgun (WGS) entry which is preliminary data.</text>
</comment>
<dbReference type="PROSITE" id="PS50885">
    <property type="entry name" value="HAMP"/>
    <property type="match status" value="1"/>
</dbReference>
<accession>A0ABU3P944</accession>
<dbReference type="Pfam" id="PF08447">
    <property type="entry name" value="PAS_3"/>
    <property type="match status" value="1"/>
</dbReference>
<dbReference type="Pfam" id="PF00015">
    <property type="entry name" value="MCPsignal"/>
    <property type="match status" value="1"/>
</dbReference>
<dbReference type="Proteomes" id="UP001246372">
    <property type="component" value="Unassembled WGS sequence"/>
</dbReference>
<dbReference type="InterPro" id="IPR004090">
    <property type="entry name" value="Chemotax_Me-accpt_rcpt"/>
</dbReference>
<dbReference type="InterPro" id="IPR000014">
    <property type="entry name" value="PAS"/>
</dbReference>
<dbReference type="SUPFAM" id="SSF58104">
    <property type="entry name" value="Methyl-accepting chemotaxis protein (MCP) signaling domain"/>
    <property type="match status" value="1"/>
</dbReference>
<evidence type="ECO:0000259" key="5">
    <source>
        <dbReference type="PROSITE" id="PS50885"/>
    </source>
</evidence>
<feature type="domain" description="HAMP" evidence="5">
    <location>
        <begin position="214"/>
        <end position="266"/>
    </location>
</feature>
<dbReference type="PROSITE" id="PS50111">
    <property type="entry name" value="CHEMOTAXIS_TRANSDUC_2"/>
    <property type="match status" value="1"/>
</dbReference>
<dbReference type="SMART" id="SM00086">
    <property type="entry name" value="PAC"/>
    <property type="match status" value="1"/>
</dbReference>
<evidence type="ECO:0000259" key="4">
    <source>
        <dbReference type="PROSITE" id="PS50112"/>
    </source>
</evidence>
<comment type="similarity">
    <text evidence="1">Belongs to the methyl-accepting chemotaxis (MCP) protein family.</text>
</comment>
<dbReference type="SMART" id="SM00283">
    <property type="entry name" value="MA"/>
    <property type="match status" value="1"/>
</dbReference>
<dbReference type="EMBL" id="JAVXZY010000002">
    <property type="protein sequence ID" value="MDT8999028.1"/>
    <property type="molecule type" value="Genomic_DNA"/>
</dbReference>
<evidence type="ECO:0000313" key="7">
    <source>
        <dbReference type="Proteomes" id="UP001246372"/>
    </source>
</evidence>
<reference evidence="6" key="1">
    <citation type="submission" date="2023-09" db="EMBL/GenBank/DDBJ databases">
        <title>Paucibacter sp. APW11 Genome sequencing and assembly.</title>
        <authorList>
            <person name="Kim I."/>
        </authorList>
    </citation>
    <scope>NUCLEOTIDE SEQUENCE</scope>
    <source>
        <strain evidence="6">APW11</strain>
    </source>
</reference>
<evidence type="ECO:0000313" key="6">
    <source>
        <dbReference type="EMBL" id="MDT8999028.1"/>
    </source>
</evidence>
<dbReference type="InterPro" id="IPR001610">
    <property type="entry name" value="PAC"/>
</dbReference>
<gene>
    <name evidence="6" type="ORF">RQP53_07085</name>
</gene>
<dbReference type="InterPro" id="IPR051310">
    <property type="entry name" value="MCP_chemotaxis"/>
</dbReference>
<dbReference type="PANTHER" id="PTHR43531">
    <property type="entry name" value="PROTEIN ICFG"/>
    <property type="match status" value="1"/>
</dbReference>
<keyword evidence="7" id="KW-1185">Reference proteome</keyword>
<dbReference type="InterPro" id="IPR003660">
    <property type="entry name" value="HAMP_dom"/>
</dbReference>
<evidence type="ECO:0000259" key="3">
    <source>
        <dbReference type="PROSITE" id="PS50111"/>
    </source>
</evidence>
<dbReference type="InterPro" id="IPR013655">
    <property type="entry name" value="PAS_fold_3"/>
</dbReference>
<dbReference type="SMART" id="SM00304">
    <property type="entry name" value="HAMP"/>
    <property type="match status" value="1"/>
</dbReference>
<dbReference type="Gene3D" id="1.10.287.950">
    <property type="entry name" value="Methyl-accepting chemotaxis protein"/>
    <property type="match status" value="1"/>
</dbReference>
<dbReference type="CDD" id="cd11386">
    <property type="entry name" value="MCP_signal"/>
    <property type="match status" value="1"/>
</dbReference>
<dbReference type="SUPFAM" id="SSF55785">
    <property type="entry name" value="PYP-like sensor domain (PAS domain)"/>
    <property type="match status" value="1"/>
</dbReference>
<dbReference type="PRINTS" id="PR00260">
    <property type="entry name" value="CHEMTRNSDUCR"/>
</dbReference>